<protein>
    <recommendedName>
        <fullName evidence="3">Peptidase A2 domain-containing protein</fullName>
    </recommendedName>
</protein>
<comment type="caution">
    <text evidence="1">The sequence shown here is derived from an EMBL/GenBank/DDBJ whole genome shotgun (WGS) entry which is preliminary data.</text>
</comment>
<organism evidence="1 2">
    <name type="scientific">Eiseniibacteriota bacterium</name>
    <dbReference type="NCBI Taxonomy" id="2212470"/>
    <lineage>
        <taxon>Bacteria</taxon>
        <taxon>Candidatus Eiseniibacteriota</taxon>
    </lineage>
</organism>
<name>A0A538SC62_UNCEI</name>
<evidence type="ECO:0008006" key="3">
    <source>
        <dbReference type="Google" id="ProtNLM"/>
    </source>
</evidence>
<dbReference type="Pfam" id="PF13650">
    <property type="entry name" value="Asp_protease_2"/>
    <property type="match status" value="1"/>
</dbReference>
<dbReference type="Gene3D" id="2.40.70.10">
    <property type="entry name" value="Acid Proteases"/>
    <property type="match status" value="1"/>
</dbReference>
<gene>
    <name evidence="1" type="ORF">E6K73_10795</name>
</gene>
<dbReference type="Proteomes" id="UP000320184">
    <property type="component" value="Unassembled WGS sequence"/>
</dbReference>
<dbReference type="InterPro" id="IPR021109">
    <property type="entry name" value="Peptidase_aspartic_dom_sf"/>
</dbReference>
<accession>A0A538SC62</accession>
<evidence type="ECO:0000313" key="2">
    <source>
        <dbReference type="Proteomes" id="UP000320184"/>
    </source>
</evidence>
<dbReference type="AlphaFoldDB" id="A0A538SC62"/>
<proteinExistence type="predicted"/>
<evidence type="ECO:0000313" key="1">
    <source>
        <dbReference type="EMBL" id="TMQ48965.1"/>
    </source>
</evidence>
<reference evidence="1 2" key="1">
    <citation type="journal article" date="2019" name="Nat. Microbiol.">
        <title>Mediterranean grassland soil C-N compound turnover is dependent on rainfall and depth, and is mediated by genomically divergent microorganisms.</title>
        <authorList>
            <person name="Diamond S."/>
            <person name="Andeer P.F."/>
            <person name="Li Z."/>
            <person name="Crits-Christoph A."/>
            <person name="Burstein D."/>
            <person name="Anantharaman K."/>
            <person name="Lane K.R."/>
            <person name="Thomas B.C."/>
            <person name="Pan C."/>
            <person name="Northen T.R."/>
            <person name="Banfield J.F."/>
        </authorList>
    </citation>
    <scope>NUCLEOTIDE SEQUENCE [LARGE SCALE GENOMIC DNA]</scope>
    <source>
        <strain evidence="1">WS_3</strain>
    </source>
</reference>
<dbReference type="EMBL" id="VBOT01000130">
    <property type="protein sequence ID" value="TMQ48965.1"/>
    <property type="molecule type" value="Genomic_DNA"/>
</dbReference>
<sequence>MKGWRWRGAGGLSSLAAALVAIWTTAGVARGDLTIRRAGADLPWPAGTDVVPFELRHGLVLVRAALASPSGRDTSGLFVFDTGSPVLAVRAGVWNALLLDTLELGLSHSRLVRRPLSRFELGPARLDGVEIGGVLADSVMDEDVLGIFAPSLLGDHAVVLDYDARELAILSRTLTVIAAQEAQPGGAPPGVQARTCRSRARLGSILSRGAVPVPFRRFQGGRMLVSARIEEDSGEWRSRPLTLLLDTGASGSVLFADAVAERVTRAASWPRRSGQRVRTVLGDVSADLTLLPRLLLTDVSPPIALERVQAGVVARPSFPDIQGELPDPVHGLLGYSFLGRFRVVLDYLDELLWLDVDREAPGSPRRSRIGGLPP</sequence>